<proteinExistence type="predicted"/>
<keyword evidence="4 5" id="KW-0472">Membrane</keyword>
<dbReference type="InterPro" id="IPR000731">
    <property type="entry name" value="SSD"/>
</dbReference>
<organism evidence="7 8">
    <name type="scientific">candidate division MSBL1 archaeon SCGC-AAA382A03</name>
    <dbReference type="NCBI Taxonomy" id="1698278"/>
    <lineage>
        <taxon>Archaea</taxon>
        <taxon>Methanobacteriati</taxon>
        <taxon>Methanobacteriota</taxon>
        <taxon>candidate division MSBL1</taxon>
    </lineage>
</organism>
<keyword evidence="2 5" id="KW-0812">Transmembrane</keyword>
<name>A0A133VG55_9EURY</name>
<evidence type="ECO:0000256" key="5">
    <source>
        <dbReference type="SAM" id="Phobius"/>
    </source>
</evidence>
<evidence type="ECO:0000313" key="7">
    <source>
        <dbReference type="EMBL" id="KXB05426.1"/>
    </source>
</evidence>
<evidence type="ECO:0000256" key="2">
    <source>
        <dbReference type="ARBA" id="ARBA00022692"/>
    </source>
</evidence>
<dbReference type="GO" id="GO:0016020">
    <property type="term" value="C:membrane"/>
    <property type="evidence" value="ECO:0007669"/>
    <property type="project" value="UniProtKB-SubCell"/>
</dbReference>
<evidence type="ECO:0000256" key="4">
    <source>
        <dbReference type="ARBA" id="ARBA00023136"/>
    </source>
</evidence>
<dbReference type="SUPFAM" id="SSF82866">
    <property type="entry name" value="Multidrug efflux transporter AcrB transmembrane domain"/>
    <property type="match status" value="1"/>
</dbReference>
<keyword evidence="3 5" id="KW-1133">Transmembrane helix</keyword>
<dbReference type="Proteomes" id="UP000070549">
    <property type="component" value="Unassembled WGS sequence"/>
</dbReference>
<dbReference type="InterPro" id="IPR004869">
    <property type="entry name" value="MMPL_dom"/>
</dbReference>
<evidence type="ECO:0000259" key="6">
    <source>
        <dbReference type="PROSITE" id="PS50156"/>
    </source>
</evidence>
<evidence type="ECO:0000256" key="1">
    <source>
        <dbReference type="ARBA" id="ARBA00004141"/>
    </source>
</evidence>
<comment type="subcellular location">
    <subcellularLocation>
        <location evidence="1">Membrane</location>
        <topology evidence="1">Multi-pass membrane protein</topology>
    </subcellularLocation>
</comment>
<sequence length="116" mass="12834">MKDIKDSKMSKNAESFDINIEQFLDVSSLKHHGNEYYYYKSPKNAISDTVQSTGRAILSAAATTIGVFVIISFSSTPMLVSFGWLSAVVISFSLVGSLIILPLILFYYAKHEGDEN</sequence>
<keyword evidence="8" id="KW-1185">Reference proteome</keyword>
<dbReference type="AlphaFoldDB" id="A0A133VG55"/>
<reference evidence="7 8" key="1">
    <citation type="journal article" date="2016" name="Sci. Rep.">
        <title>Metabolic traits of an uncultured archaeal lineage -MSBL1- from brine pools of the Red Sea.</title>
        <authorList>
            <person name="Mwirichia R."/>
            <person name="Alam I."/>
            <person name="Rashid M."/>
            <person name="Vinu M."/>
            <person name="Ba-Alawi W."/>
            <person name="Anthony Kamau A."/>
            <person name="Kamanda Ngugi D."/>
            <person name="Goker M."/>
            <person name="Klenk H.P."/>
            <person name="Bajic V."/>
            <person name="Stingl U."/>
        </authorList>
    </citation>
    <scope>NUCLEOTIDE SEQUENCE [LARGE SCALE GENOMIC DNA]</scope>
    <source>
        <strain evidence="7">SCGC-AAA382A03</strain>
    </source>
</reference>
<feature type="transmembrane region" description="Helical" evidence="5">
    <location>
        <begin position="82"/>
        <end position="109"/>
    </location>
</feature>
<gene>
    <name evidence="7" type="ORF">AKJ49_00810</name>
</gene>
<protein>
    <recommendedName>
        <fullName evidence="6">SSD domain-containing protein</fullName>
    </recommendedName>
</protein>
<accession>A0A133VG55</accession>
<evidence type="ECO:0000256" key="3">
    <source>
        <dbReference type="ARBA" id="ARBA00022989"/>
    </source>
</evidence>
<dbReference type="PROSITE" id="PS50156">
    <property type="entry name" value="SSD"/>
    <property type="match status" value="1"/>
</dbReference>
<evidence type="ECO:0000313" key="8">
    <source>
        <dbReference type="Proteomes" id="UP000070549"/>
    </source>
</evidence>
<dbReference type="Gene3D" id="1.20.1640.10">
    <property type="entry name" value="Multidrug efflux transporter AcrB transmembrane domain"/>
    <property type="match status" value="1"/>
</dbReference>
<feature type="transmembrane region" description="Helical" evidence="5">
    <location>
        <begin position="56"/>
        <end position="76"/>
    </location>
</feature>
<comment type="caution">
    <text evidence="7">The sequence shown here is derived from an EMBL/GenBank/DDBJ whole genome shotgun (WGS) entry which is preliminary data.</text>
</comment>
<feature type="domain" description="SSD" evidence="6">
    <location>
        <begin position="43"/>
        <end position="107"/>
    </location>
</feature>
<dbReference type="EMBL" id="LHYC01000015">
    <property type="protein sequence ID" value="KXB05426.1"/>
    <property type="molecule type" value="Genomic_DNA"/>
</dbReference>
<dbReference type="Pfam" id="PF03176">
    <property type="entry name" value="MMPL"/>
    <property type="match status" value="1"/>
</dbReference>